<dbReference type="InterPro" id="IPR008152">
    <property type="entry name" value="Clathrin_a/b/g-adaptin_app_Ig"/>
</dbReference>
<comment type="similarity">
    <text evidence="3 9">Belongs to the adaptor complexes large subunit family.</text>
</comment>
<evidence type="ECO:0000256" key="6">
    <source>
        <dbReference type="ARBA" id="ARBA00023034"/>
    </source>
</evidence>
<dbReference type="GO" id="GO:0030121">
    <property type="term" value="C:AP-1 adaptor complex"/>
    <property type="evidence" value="ECO:0007669"/>
    <property type="project" value="InterPro"/>
</dbReference>
<dbReference type="InterPro" id="IPR013041">
    <property type="entry name" value="Clathrin_app_Ig-like_sf"/>
</dbReference>
<evidence type="ECO:0000259" key="11">
    <source>
        <dbReference type="PROSITE" id="PS50180"/>
    </source>
</evidence>
<evidence type="ECO:0000313" key="13">
    <source>
        <dbReference type="Proteomes" id="UP000179807"/>
    </source>
</evidence>
<dbReference type="VEuPathDB" id="TrichDB:TRFO_12002"/>
<evidence type="ECO:0000256" key="8">
    <source>
        <dbReference type="ARBA" id="ARBA00023329"/>
    </source>
</evidence>
<dbReference type="InterPro" id="IPR011989">
    <property type="entry name" value="ARM-like"/>
</dbReference>
<evidence type="ECO:0000256" key="2">
    <source>
        <dbReference type="ARBA" id="ARBA00004555"/>
    </source>
</evidence>
<dbReference type="PANTHER" id="PTHR22780">
    <property type="entry name" value="ADAPTIN, ALPHA/GAMMA/EPSILON"/>
    <property type="match status" value="1"/>
</dbReference>
<dbReference type="PROSITE" id="PS50180">
    <property type="entry name" value="GAE"/>
    <property type="match status" value="1"/>
</dbReference>
<dbReference type="Pfam" id="PF01602">
    <property type="entry name" value="Adaptin_N"/>
    <property type="match status" value="1"/>
</dbReference>
<dbReference type="RefSeq" id="XP_068346323.1">
    <property type="nucleotide sequence ID" value="XM_068496372.1"/>
</dbReference>
<evidence type="ECO:0000256" key="3">
    <source>
        <dbReference type="ARBA" id="ARBA00006613"/>
    </source>
</evidence>
<dbReference type="SMART" id="SM00809">
    <property type="entry name" value="Alpha_adaptinC2"/>
    <property type="match status" value="1"/>
</dbReference>
<dbReference type="SUPFAM" id="SSF49348">
    <property type="entry name" value="Clathrin adaptor appendage domain"/>
    <property type="match status" value="1"/>
</dbReference>
<dbReference type="InterPro" id="IPR002553">
    <property type="entry name" value="Clathrin/coatomer_adapt-like_N"/>
</dbReference>
<evidence type="ECO:0000256" key="5">
    <source>
        <dbReference type="ARBA" id="ARBA00022927"/>
    </source>
</evidence>
<dbReference type="Gene3D" id="1.25.10.10">
    <property type="entry name" value="Leucine-rich Repeat Variant"/>
    <property type="match status" value="1"/>
</dbReference>
<feature type="compositionally biased region" description="Polar residues" evidence="10">
    <location>
        <begin position="626"/>
        <end position="638"/>
    </location>
</feature>
<dbReference type="Proteomes" id="UP000179807">
    <property type="component" value="Unassembled WGS sequence"/>
</dbReference>
<feature type="region of interest" description="Disordered" evidence="10">
    <location>
        <begin position="625"/>
        <end position="645"/>
    </location>
</feature>
<dbReference type="InterPro" id="IPR017107">
    <property type="entry name" value="AP1_complex_gsu"/>
</dbReference>
<keyword evidence="13" id="KW-1185">Reference proteome</keyword>
<feature type="domain" description="GAE" evidence="11">
    <location>
        <begin position="693"/>
        <end position="808"/>
    </location>
</feature>
<protein>
    <recommendedName>
        <fullName evidence="9">AP-1 complex subunit gamma</fullName>
    </recommendedName>
</protein>
<comment type="caution">
    <text evidence="12">The sequence shown here is derived from an EMBL/GenBank/DDBJ whole genome shotgun (WGS) entry which is preliminary data.</text>
</comment>
<dbReference type="PIRSF" id="PIRSF037094">
    <property type="entry name" value="AP1_complex_gamma"/>
    <property type="match status" value="1"/>
</dbReference>
<keyword evidence="7 9" id="KW-0472">Membrane</keyword>
<proteinExistence type="inferred from homology"/>
<dbReference type="Gene3D" id="2.60.40.1230">
    <property type="match status" value="1"/>
</dbReference>
<keyword evidence="6 9" id="KW-0333">Golgi apparatus</keyword>
<evidence type="ECO:0000256" key="4">
    <source>
        <dbReference type="ARBA" id="ARBA00022448"/>
    </source>
</evidence>
<evidence type="ECO:0000313" key="12">
    <source>
        <dbReference type="EMBL" id="OHS93186.1"/>
    </source>
</evidence>
<evidence type="ECO:0000256" key="1">
    <source>
        <dbReference type="ARBA" id="ARBA00004156"/>
    </source>
</evidence>
<dbReference type="InterPro" id="IPR008153">
    <property type="entry name" value="GAE_dom"/>
</dbReference>
<dbReference type="OrthoDB" id="28053at2759"/>
<reference evidence="12" key="1">
    <citation type="submission" date="2016-10" db="EMBL/GenBank/DDBJ databases">
        <authorList>
            <person name="Benchimol M."/>
            <person name="Almeida L.G."/>
            <person name="Vasconcelos A.T."/>
            <person name="Perreira-Neves A."/>
            <person name="Rosa I.A."/>
            <person name="Tasca T."/>
            <person name="Bogo M.R."/>
            <person name="de Souza W."/>
        </authorList>
    </citation>
    <scope>NUCLEOTIDE SEQUENCE [LARGE SCALE GENOMIC DNA]</scope>
    <source>
        <strain evidence="12">K</strain>
    </source>
</reference>
<dbReference type="SUPFAM" id="SSF48371">
    <property type="entry name" value="ARM repeat"/>
    <property type="match status" value="1"/>
</dbReference>
<dbReference type="GO" id="GO:0006886">
    <property type="term" value="P:intracellular protein transport"/>
    <property type="evidence" value="ECO:0007669"/>
    <property type="project" value="UniProtKB-UniRule"/>
</dbReference>
<dbReference type="Pfam" id="PF02883">
    <property type="entry name" value="Alpha_adaptinC2"/>
    <property type="match status" value="1"/>
</dbReference>
<dbReference type="GO" id="GO:0016192">
    <property type="term" value="P:vesicle-mediated transport"/>
    <property type="evidence" value="ECO:0007669"/>
    <property type="project" value="InterPro"/>
</dbReference>
<gene>
    <name evidence="12" type="ORF">TRFO_12002</name>
</gene>
<dbReference type="InterPro" id="IPR050840">
    <property type="entry name" value="Adaptor_Complx_Large_Subunit"/>
</dbReference>
<dbReference type="InterPro" id="IPR016024">
    <property type="entry name" value="ARM-type_fold"/>
</dbReference>
<keyword evidence="4 9" id="KW-0813">Transport</keyword>
<sequence>MSTPLQDFISNIREAESIEDEKLIIATELADMRTLIRECDIDRKPNIIAKLIYLNITGENTAWGQIDAVSLMSSDRLSYKRLGYLAVQTLFDEQSEILVLITQTLHRDLQSHNPLIQAFPLAFIANMGTSEICQSVYPEVERLTGSSHPGIVKRAGIAAVRIVRKNPDIAPSFKKALTRLLSNTKHAVVAAGVVLAMEMMKADQTFVKSWQHFAKPFTALLKTLSHSRPTAEFRMAIFNDPFLQIKTMQLLGMLQVPSKDLDEILTFLVTTVDVRRNTGRSLLLQAVETIGLTAKKQTLCGLAFNQVGRLLSHKEPNILYSVLSVFSRVLYNGAEIIDRSSRDTVALQRYKSQIVHCLDHRDPSIRRRALDVILALVDEQNAETLIPEIIEYLHLADSDFRSEMIVKIYSTIQRFAPTPMWHFDVVHMLLIDSGNYVGNDILTSFCRLIATNDDVRNHAIPLLANTMYGYSNNQALIKVAAWVIGEFQLADETSIDTMLKILQMPQTQVETKCYLITAVTKLAARLNDIQKVQETFAVMEKDNNIEIQQRVGEMNRLLKHPELWDEMLAPPDYKKSEQAESQKTAQIIVNHTSQPTASPIINTNSNPMNTLVNNTASLISLDDNPFLQQQGSQNPFGVQNQQNPAQQQQNTLIDDLLDIDLIGPSSSAQNNNTNNNNNNIQQQANVVQNEFRPPPNAVEALRTPDFVIYFEIQKNPTNPNQLAIRTTISNLGGQPLKNFNIQYGVPVGWVVRTQPMNNVTLNPRGQAPIQQILYLENRGNSPLMMKTHTTYLFGCQPLSSDDSINPIF</sequence>
<evidence type="ECO:0000256" key="9">
    <source>
        <dbReference type="PIRNR" id="PIRNR037094"/>
    </source>
</evidence>
<name>A0A1J4J190_9EUKA</name>
<accession>A0A1J4J190</accession>
<evidence type="ECO:0000256" key="10">
    <source>
        <dbReference type="SAM" id="MobiDB-lite"/>
    </source>
</evidence>
<keyword evidence="8 9" id="KW-0968">Cytoplasmic vesicle</keyword>
<dbReference type="GeneID" id="94831076"/>
<evidence type="ECO:0000256" key="7">
    <source>
        <dbReference type="ARBA" id="ARBA00023136"/>
    </source>
</evidence>
<organism evidence="12 13">
    <name type="scientific">Tritrichomonas foetus</name>
    <dbReference type="NCBI Taxonomy" id="1144522"/>
    <lineage>
        <taxon>Eukaryota</taxon>
        <taxon>Metamonada</taxon>
        <taxon>Parabasalia</taxon>
        <taxon>Tritrichomonadida</taxon>
        <taxon>Tritrichomonadidae</taxon>
        <taxon>Tritrichomonas</taxon>
    </lineage>
</organism>
<keyword evidence="5 9" id="KW-0653">Protein transport</keyword>
<comment type="subcellular location">
    <subcellularLocation>
        <location evidence="1">Cytoplasmic vesicle membrane</location>
    </subcellularLocation>
    <subcellularLocation>
        <location evidence="2">Golgi apparatus</location>
    </subcellularLocation>
</comment>
<dbReference type="EMBL" id="MLAK01001426">
    <property type="protein sequence ID" value="OHS93186.1"/>
    <property type="molecule type" value="Genomic_DNA"/>
</dbReference>
<dbReference type="AlphaFoldDB" id="A0A1J4J190"/>